<dbReference type="PANTHER" id="PTHR15725:SF14">
    <property type="entry name" value="ZINC FINGER CCCH DOMAIN-CONTAINING PROTEIN 11A"/>
    <property type="match status" value="1"/>
</dbReference>
<dbReference type="SMART" id="SM00356">
    <property type="entry name" value="ZnF_C3H1"/>
    <property type="match status" value="3"/>
</dbReference>
<name>A0A8T0AKQ0_SILME</name>
<evidence type="ECO:0000256" key="4">
    <source>
        <dbReference type="ARBA" id="ARBA00022833"/>
    </source>
</evidence>
<feature type="region of interest" description="Disordered" evidence="6">
    <location>
        <begin position="531"/>
        <end position="556"/>
    </location>
</feature>
<evidence type="ECO:0000256" key="5">
    <source>
        <dbReference type="PROSITE-ProRule" id="PRU00723"/>
    </source>
</evidence>
<dbReference type="AlphaFoldDB" id="A0A8T0AKQ0"/>
<comment type="caution">
    <text evidence="8">The sequence shown here is derived from an EMBL/GenBank/DDBJ whole genome shotgun (WGS) entry which is preliminary data.</text>
</comment>
<dbReference type="PANTHER" id="PTHR15725">
    <property type="entry name" value="ZN-FINGER, C-X8-C-X5-C-X3-H TYPE-CONTAINING"/>
    <property type="match status" value="1"/>
</dbReference>
<organism evidence="8 9">
    <name type="scientific">Silurus meridionalis</name>
    <name type="common">Southern catfish</name>
    <name type="synonym">Silurus soldatovi meridionalis</name>
    <dbReference type="NCBI Taxonomy" id="175797"/>
    <lineage>
        <taxon>Eukaryota</taxon>
        <taxon>Metazoa</taxon>
        <taxon>Chordata</taxon>
        <taxon>Craniata</taxon>
        <taxon>Vertebrata</taxon>
        <taxon>Euteleostomi</taxon>
        <taxon>Actinopterygii</taxon>
        <taxon>Neopterygii</taxon>
        <taxon>Teleostei</taxon>
        <taxon>Ostariophysi</taxon>
        <taxon>Siluriformes</taxon>
        <taxon>Siluridae</taxon>
        <taxon>Silurus</taxon>
    </lineage>
</organism>
<evidence type="ECO:0000313" key="9">
    <source>
        <dbReference type="Proteomes" id="UP000606274"/>
    </source>
</evidence>
<feature type="compositionally biased region" description="Polar residues" evidence="6">
    <location>
        <begin position="504"/>
        <end position="516"/>
    </location>
</feature>
<dbReference type="PROSITE" id="PS50103">
    <property type="entry name" value="ZF_C3H1"/>
    <property type="match status" value="2"/>
</dbReference>
<feature type="zinc finger region" description="C3H1-type" evidence="5">
    <location>
        <begin position="2"/>
        <end position="29"/>
    </location>
</feature>
<feature type="region of interest" description="Disordered" evidence="6">
    <location>
        <begin position="406"/>
        <end position="435"/>
    </location>
</feature>
<dbReference type="InterPro" id="IPR000571">
    <property type="entry name" value="Znf_CCCH"/>
</dbReference>
<evidence type="ECO:0000256" key="6">
    <source>
        <dbReference type="SAM" id="MobiDB-lite"/>
    </source>
</evidence>
<evidence type="ECO:0000256" key="2">
    <source>
        <dbReference type="ARBA" id="ARBA00022737"/>
    </source>
</evidence>
<evidence type="ECO:0000256" key="3">
    <source>
        <dbReference type="ARBA" id="ARBA00022771"/>
    </source>
</evidence>
<dbReference type="GO" id="GO:0008270">
    <property type="term" value="F:zinc ion binding"/>
    <property type="evidence" value="ECO:0007669"/>
    <property type="project" value="UniProtKB-KW"/>
</dbReference>
<dbReference type="Gene3D" id="4.10.1000.10">
    <property type="entry name" value="Zinc finger, CCCH-type"/>
    <property type="match status" value="1"/>
</dbReference>
<feature type="region of interest" description="Disordered" evidence="6">
    <location>
        <begin position="611"/>
        <end position="691"/>
    </location>
</feature>
<feature type="region of interest" description="Disordered" evidence="6">
    <location>
        <begin position="323"/>
        <end position="344"/>
    </location>
</feature>
<dbReference type="InterPro" id="IPR041686">
    <property type="entry name" value="Znf-CCCH_3"/>
</dbReference>
<feature type="domain" description="C3H1-type" evidence="7">
    <location>
        <begin position="2"/>
        <end position="29"/>
    </location>
</feature>
<keyword evidence="3 5" id="KW-0863">Zinc-finger</keyword>
<evidence type="ECO:0000259" key="7">
    <source>
        <dbReference type="PROSITE" id="PS50103"/>
    </source>
</evidence>
<feature type="region of interest" description="Disordered" evidence="6">
    <location>
        <begin position="107"/>
        <end position="178"/>
    </location>
</feature>
<dbReference type="Pfam" id="PF15663">
    <property type="entry name" value="zf-CCCH_3"/>
    <property type="match status" value="1"/>
</dbReference>
<sequence>MSNKGDDCYFYYYSTCSKGDACPFRHCEAAMGNETVCGLWQENRCFRNICKYRHMEIKKNRKEIPCYWENQPGGCQKSHCAFHHEKPRFIDGLFVAPDKGPVIRKEREEEMPQVDHASSPPANVSSTTNPQLRGVIKVETQESVPSPTHPPVVINPVDDEDDEDDQFSEEGEEASGVSPKKLLSFERDDSLNFGIKTLEEIRLGKALKASLNRAGHPFVQGSDCFASKRGSNGSGTEKEIIQSVSQMGVVNTIDPALGKSRKRKITDRLGKKSDEEMVVEGGLQLKGSLAKRLGEFVDSTEDKISMPPEKVLVVRSVRERLGITSDGSAPKTPNSEPKGSSEIRIKTLEEIRLEKASKSQMQNKGVDVVAEALTNTLPSTKKVNKPVSGHNVKTFSEILHEKKKLQETKVVPQQGTASTEKTEGSSITGVNKQQAAEIRVKTLEEIRKEKAARMQAKTQDTTNDAPSSSDSVPKRRILCIGKTGSARSQQLQDSEKEKVVDCPNESSVTNGKSETSIQDVTVKSFEEIMREKKLRKQQEQAASSAEPAQAAQKPIPELCEKKTPAVIRQGISIQANSSLQEAISQQTSPAPSVALQRKSPELQNMENALNISPTKSSASMAPPVQVSEMADSSQSQEPHWENTQGITKVPHSKSADLKVRPKLNVKPSVMRPTPPVKPGQKRKTAGIHGSAVAAVKPLNAVPDPAAEKKFKQTQLSAPSCTPLEVEARVHQASSPAEQGPPDPPSVPKSPVIKTPTQTRPRRASLASARGSAPAENSSTVDDFEDLLDEFTDDRLEDEIELDPGKGEDDLLLELSEMIDS</sequence>
<feature type="compositionally biased region" description="Pro residues" evidence="6">
    <location>
        <begin position="738"/>
        <end position="747"/>
    </location>
</feature>
<feature type="zinc finger region" description="C3H1-type" evidence="5">
    <location>
        <begin position="60"/>
        <end position="87"/>
    </location>
</feature>
<evidence type="ECO:0000256" key="1">
    <source>
        <dbReference type="ARBA" id="ARBA00022723"/>
    </source>
</evidence>
<feature type="compositionally biased region" description="Polar residues" evidence="6">
    <location>
        <begin position="325"/>
        <end position="338"/>
    </location>
</feature>
<feature type="compositionally biased region" description="Acidic residues" evidence="6">
    <location>
        <begin position="157"/>
        <end position="173"/>
    </location>
</feature>
<feature type="compositionally biased region" description="Polar residues" evidence="6">
    <location>
        <begin position="411"/>
        <end position="434"/>
    </location>
</feature>
<keyword evidence="4 5" id="KW-0862">Zinc</keyword>
<feature type="compositionally biased region" description="Low complexity" evidence="6">
    <location>
        <begin position="763"/>
        <end position="774"/>
    </location>
</feature>
<gene>
    <name evidence="8" type="ORF">HF521_008631</name>
</gene>
<keyword evidence="1 5" id="KW-0479">Metal-binding</keyword>
<feature type="compositionally biased region" description="Polar residues" evidence="6">
    <location>
        <begin position="456"/>
        <end position="471"/>
    </location>
</feature>
<keyword evidence="2" id="KW-0677">Repeat</keyword>
<dbReference type="FunFam" id="4.10.1000.10:FF:000024">
    <property type="entry name" value="Zinc finger CCCH domain-containing protein 11A"/>
    <property type="match status" value="1"/>
</dbReference>
<proteinExistence type="predicted"/>
<dbReference type="EMBL" id="JABFDY010000019">
    <property type="protein sequence ID" value="KAF7693315.1"/>
    <property type="molecule type" value="Genomic_DNA"/>
</dbReference>
<reference evidence="8" key="1">
    <citation type="submission" date="2020-08" db="EMBL/GenBank/DDBJ databases">
        <title>Chromosome-level assembly of Southern catfish (Silurus meridionalis) provides insights into visual adaptation to the nocturnal and benthic lifestyles.</title>
        <authorList>
            <person name="Zhang Y."/>
            <person name="Wang D."/>
            <person name="Peng Z."/>
        </authorList>
    </citation>
    <scope>NUCLEOTIDE SEQUENCE</scope>
    <source>
        <strain evidence="8">SWU-2019-XX</strain>
        <tissue evidence="8">Muscle</tissue>
    </source>
</reference>
<dbReference type="Proteomes" id="UP000606274">
    <property type="component" value="Unassembled WGS sequence"/>
</dbReference>
<feature type="region of interest" description="Disordered" evidence="6">
    <location>
        <begin position="450"/>
        <end position="516"/>
    </location>
</feature>
<keyword evidence="9" id="KW-1185">Reference proteome</keyword>
<feature type="region of interest" description="Disordered" evidence="6">
    <location>
        <begin position="795"/>
        <end position="820"/>
    </location>
</feature>
<protein>
    <recommendedName>
        <fullName evidence="7">C3H1-type domain-containing protein</fullName>
    </recommendedName>
</protein>
<evidence type="ECO:0000313" key="8">
    <source>
        <dbReference type="EMBL" id="KAF7693315.1"/>
    </source>
</evidence>
<feature type="compositionally biased region" description="Low complexity" evidence="6">
    <location>
        <begin position="539"/>
        <end position="554"/>
    </location>
</feature>
<dbReference type="GO" id="GO:0016973">
    <property type="term" value="P:poly(A)+ mRNA export from nucleus"/>
    <property type="evidence" value="ECO:0007669"/>
    <property type="project" value="TreeGrafter"/>
</dbReference>
<accession>A0A8T0AKQ0</accession>
<feature type="domain" description="C3H1-type" evidence="7">
    <location>
        <begin position="60"/>
        <end position="87"/>
    </location>
</feature>
<feature type="compositionally biased region" description="Polar residues" evidence="6">
    <location>
        <begin position="630"/>
        <end position="646"/>
    </location>
</feature>
<feature type="region of interest" description="Disordered" evidence="6">
    <location>
        <begin position="704"/>
        <end position="783"/>
    </location>
</feature>
<feature type="compositionally biased region" description="Polar residues" evidence="6">
    <location>
        <begin position="120"/>
        <end position="131"/>
    </location>
</feature>